<evidence type="ECO:0000256" key="7">
    <source>
        <dbReference type="ARBA" id="ARBA00031069"/>
    </source>
</evidence>
<evidence type="ECO:0000313" key="11">
    <source>
        <dbReference type="Proteomes" id="UP000646827"/>
    </source>
</evidence>
<dbReference type="Proteomes" id="UP000646827">
    <property type="component" value="Unassembled WGS sequence"/>
</dbReference>
<dbReference type="GO" id="GO:0005680">
    <property type="term" value="C:anaphase-promoting complex"/>
    <property type="evidence" value="ECO:0007669"/>
    <property type="project" value="InterPro"/>
</dbReference>
<keyword evidence="5" id="KW-0833">Ubl conjugation pathway</keyword>
<sequence>MDSTDIAILDKSSLFGIFVRRCRLEFSKSSMQQRTELFTIFQHYVASNNNNNNNTMDVDMNSILYKKPSIILSTKDDLKIKHDGWWFSDHFVDRFLTTEAQKIERTDTSEIPPAVLHKYLNFLQSNAPDIRKIDQVRFLNYIRTGEYQGALTSLHRFFDYCLLSTETPMYQYALLSLGVLEAKFGHSQQALAALDEALDIARENQDENCLNEVLSWIRFIKGNDSSLTDQYPMYSIADESSNPNVAYIECLDKLSRAKEMIQRGDSANKVFEAIHSSTVQASLANIDYLNKLEYLMKTIVWNLYGDRVQAKVYLDIALDIKEGDVSSIEQTYILAANMHASIGEYEQAIKLLDQFAKKYPDQSIKLLSWKQVSCRYKHQLAKKLKKHQDISGQENLLVYIHPKMPEERFEAFEQFAEQNYKENHPDEACLLLQKCYDILKKSDHPSQLAQVMIGWGRIDLDRGDIKSAMEWLQKALVTSNKASDFNRYYTAAIKLSEAYLEQLKPKIAIDMLESMFPQVLAQGSLKLQADFQFAYSKALFEDDQMETSLHYLNKSEAAYQQMGSETDIQQVSWLKSFLTNSTTTITTTNIVTEATMTS</sequence>
<dbReference type="GO" id="GO:0051301">
    <property type="term" value="P:cell division"/>
    <property type="evidence" value="ECO:0007669"/>
    <property type="project" value="UniProtKB-KW"/>
</dbReference>
<evidence type="ECO:0000256" key="4">
    <source>
        <dbReference type="ARBA" id="ARBA00022776"/>
    </source>
</evidence>
<dbReference type="AlphaFoldDB" id="A0A8H7VGB8"/>
<comment type="function">
    <text evidence="8">Component of the anaphase promoting complex/cyclosome (APC/C), a cell cycle-regulated E3 ubiquitin ligase that controls progression through mitosis and the G1 phase of the cell cycle. The APC/C complex acts by mediating ubiquitination and subsequent degradation of target proteins: it mainly mediates the formation of 'Lys-11'-linked polyubiquitin chains and, to a lower extent, the formation of 'Lys-48'- and 'Lys-63'-linked polyubiquitin chains. The APC/C complex catalyzes assembly of branched 'Lys-11'-/'Lys-48'-linked branched ubiquitin chains on target proteins.</text>
</comment>
<proteinExistence type="inferred from homology"/>
<protein>
    <recommendedName>
        <fullName evidence="2">Anaphase-promoting complex subunit 5</fullName>
    </recommendedName>
    <alternativeName>
        <fullName evidence="7">Cyclosome subunit 5</fullName>
    </alternativeName>
</protein>
<dbReference type="InterPro" id="IPR026000">
    <property type="entry name" value="Apc5_dom"/>
</dbReference>
<organism evidence="10 11">
    <name type="scientific">Circinella minor</name>
    <dbReference type="NCBI Taxonomy" id="1195481"/>
    <lineage>
        <taxon>Eukaryota</taxon>
        <taxon>Fungi</taxon>
        <taxon>Fungi incertae sedis</taxon>
        <taxon>Mucoromycota</taxon>
        <taxon>Mucoromycotina</taxon>
        <taxon>Mucoromycetes</taxon>
        <taxon>Mucorales</taxon>
        <taxon>Lichtheimiaceae</taxon>
        <taxon>Circinella</taxon>
    </lineage>
</organism>
<dbReference type="EMBL" id="JAEPRB010000178">
    <property type="protein sequence ID" value="KAG2219470.1"/>
    <property type="molecule type" value="Genomic_DNA"/>
</dbReference>
<evidence type="ECO:0000256" key="8">
    <source>
        <dbReference type="ARBA" id="ARBA00045696"/>
    </source>
</evidence>
<dbReference type="UniPathway" id="UPA00143"/>
<keyword evidence="6" id="KW-0131">Cell cycle</keyword>
<dbReference type="Pfam" id="PF12862">
    <property type="entry name" value="ANAPC5"/>
    <property type="match status" value="1"/>
</dbReference>
<name>A0A8H7VGB8_9FUNG</name>
<dbReference type="SUPFAM" id="SSF48452">
    <property type="entry name" value="TPR-like"/>
    <property type="match status" value="3"/>
</dbReference>
<dbReference type="GO" id="GO:0031145">
    <property type="term" value="P:anaphase-promoting complex-dependent catabolic process"/>
    <property type="evidence" value="ECO:0007669"/>
    <property type="project" value="TreeGrafter"/>
</dbReference>
<evidence type="ECO:0000313" key="10">
    <source>
        <dbReference type="EMBL" id="KAG2219470.1"/>
    </source>
</evidence>
<keyword evidence="3" id="KW-0132">Cell division</keyword>
<dbReference type="InterPro" id="IPR011990">
    <property type="entry name" value="TPR-like_helical_dom_sf"/>
</dbReference>
<evidence type="ECO:0000256" key="2">
    <source>
        <dbReference type="ARBA" id="ARBA00016066"/>
    </source>
</evidence>
<comment type="caution">
    <text evidence="10">The sequence shown here is derived from an EMBL/GenBank/DDBJ whole genome shotgun (WGS) entry which is preliminary data.</text>
</comment>
<reference evidence="10 11" key="1">
    <citation type="submission" date="2020-12" db="EMBL/GenBank/DDBJ databases">
        <title>Metabolic potential, ecology and presence of endohyphal bacteria is reflected in genomic diversity of Mucoromycotina.</title>
        <authorList>
            <person name="Muszewska A."/>
            <person name="Okrasinska A."/>
            <person name="Steczkiewicz K."/>
            <person name="Drgas O."/>
            <person name="Orlowska M."/>
            <person name="Perlinska-Lenart U."/>
            <person name="Aleksandrzak-Piekarczyk T."/>
            <person name="Szatraj K."/>
            <person name="Zielenkiewicz U."/>
            <person name="Pilsyk S."/>
            <person name="Malc E."/>
            <person name="Mieczkowski P."/>
            <person name="Kruszewska J.S."/>
            <person name="Biernat P."/>
            <person name="Pawlowska J."/>
        </authorList>
    </citation>
    <scope>NUCLEOTIDE SEQUENCE [LARGE SCALE GENOMIC DNA]</scope>
    <source>
        <strain evidence="10 11">CBS 142.35</strain>
    </source>
</reference>
<accession>A0A8H7VGB8</accession>
<dbReference type="Gene3D" id="1.25.40.10">
    <property type="entry name" value="Tetratricopeptide repeat domain"/>
    <property type="match status" value="2"/>
</dbReference>
<evidence type="ECO:0000256" key="1">
    <source>
        <dbReference type="ARBA" id="ARBA00007450"/>
    </source>
</evidence>
<dbReference type="GO" id="GO:0070979">
    <property type="term" value="P:protein K11-linked ubiquitination"/>
    <property type="evidence" value="ECO:0007669"/>
    <property type="project" value="TreeGrafter"/>
</dbReference>
<evidence type="ECO:0000256" key="5">
    <source>
        <dbReference type="ARBA" id="ARBA00022786"/>
    </source>
</evidence>
<dbReference type="PANTHER" id="PTHR12830">
    <property type="entry name" value="ANAPHASE-PROMOTING COMPLEX SUBUNIT 5"/>
    <property type="match status" value="1"/>
</dbReference>
<keyword evidence="4" id="KW-0498">Mitosis</keyword>
<dbReference type="InterPro" id="IPR037679">
    <property type="entry name" value="Apc5"/>
</dbReference>
<dbReference type="GO" id="GO:0045842">
    <property type="term" value="P:positive regulation of mitotic metaphase/anaphase transition"/>
    <property type="evidence" value="ECO:0007669"/>
    <property type="project" value="TreeGrafter"/>
</dbReference>
<gene>
    <name evidence="10" type="ORF">INT45_008118</name>
</gene>
<evidence type="ECO:0000259" key="9">
    <source>
        <dbReference type="Pfam" id="PF12862"/>
    </source>
</evidence>
<evidence type="ECO:0000256" key="6">
    <source>
        <dbReference type="ARBA" id="ARBA00023306"/>
    </source>
</evidence>
<comment type="similarity">
    <text evidence="1">Belongs to the APC5 family.</text>
</comment>
<dbReference type="OrthoDB" id="2504561at2759"/>
<dbReference type="PANTHER" id="PTHR12830:SF9">
    <property type="entry name" value="ANAPHASE-PROMOTING COMPLEX SUBUNIT 5"/>
    <property type="match status" value="1"/>
</dbReference>
<keyword evidence="11" id="KW-1185">Reference proteome</keyword>
<evidence type="ECO:0000256" key="3">
    <source>
        <dbReference type="ARBA" id="ARBA00022618"/>
    </source>
</evidence>
<feature type="domain" description="Anaphase-promoting complex subunit 5" evidence="9">
    <location>
        <begin position="136"/>
        <end position="219"/>
    </location>
</feature>